<proteinExistence type="predicted"/>
<accession>A0A7C5AK32</accession>
<feature type="transmembrane region" description="Helical" evidence="1">
    <location>
        <begin position="7"/>
        <end position="25"/>
    </location>
</feature>
<feature type="transmembrane region" description="Helical" evidence="1">
    <location>
        <begin position="130"/>
        <end position="150"/>
    </location>
</feature>
<gene>
    <name evidence="2" type="ORF">ENW48_00130</name>
</gene>
<keyword evidence="1" id="KW-0472">Membrane</keyword>
<feature type="transmembrane region" description="Helical" evidence="1">
    <location>
        <begin position="78"/>
        <end position="98"/>
    </location>
</feature>
<feature type="transmembrane region" description="Helical" evidence="1">
    <location>
        <begin position="37"/>
        <end position="58"/>
    </location>
</feature>
<dbReference type="AlphaFoldDB" id="A0A7C5AK32"/>
<reference evidence="2" key="1">
    <citation type="journal article" date="2020" name="mSystems">
        <title>Genome- and Community-Level Interaction Insights into Carbon Utilization and Element Cycling Functions of Hydrothermarchaeota in Hydrothermal Sediment.</title>
        <authorList>
            <person name="Zhou Z."/>
            <person name="Liu Y."/>
            <person name="Xu W."/>
            <person name="Pan J."/>
            <person name="Luo Z.H."/>
            <person name="Li M."/>
        </authorList>
    </citation>
    <scope>NUCLEOTIDE SEQUENCE [LARGE SCALE GENOMIC DNA]</scope>
    <source>
        <strain evidence="2">SpSt-853</strain>
    </source>
</reference>
<feature type="transmembrane region" description="Helical" evidence="1">
    <location>
        <begin position="156"/>
        <end position="179"/>
    </location>
</feature>
<organism evidence="2">
    <name type="scientific">Desulfobacca acetoxidans</name>
    <dbReference type="NCBI Taxonomy" id="60893"/>
    <lineage>
        <taxon>Bacteria</taxon>
        <taxon>Pseudomonadati</taxon>
        <taxon>Thermodesulfobacteriota</taxon>
        <taxon>Desulfobaccia</taxon>
        <taxon>Desulfobaccales</taxon>
        <taxon>Desulfobaccaceae</taxon>
        <taxon>Desulfobacca</taxon>
    </lineage>
</organism>
<evidence type="ECO:0000313" key="2">
    <source>
        <dbReference type="EMBL" id="HGZ10611.1"/>
    </source>
</evidence>
<name>A0A7C5AK32_9BACT</name>
<feature type="transmembrane region" description="Helical" evidence="1">
    <location>
        <begin position="200"/>
        <end position="226"/>
    </location>
</feature>
<feature type="transmembrane region" description="Helical" evidence="1">
    <location>
        <begin position="104"/>
        <end position="123"/>
    </location>
</feature>
<evidence type="ECO:0000256" key="1">
    <source>
        <dbReference type="SAM" id="Phobius"/>
    </source>
</evidence>
<feature type="transmembrane region" description="Helical" evidence="1">
    <location>
        <begin position="262"/>
        <end position="283"/>
    </location>
</feature>
<keyword evidence="1" id="KW-1133">Transmembrane helix</keyword>
<dbReference type="EMBL" id="DTKJ01000003">
    <property type="protein sequence ID" value="HGZ10611.1"/>
    <property type="molecule type" value="Genomic_DNA"/>
</dbReference>
<comment type="caution">
    <text evidence="2">The sequence shown here is derived from an EMBL/GenBank/DDBJ whole genome shotgun (WGS) entry which is preliminary data.</text>
</comment>
<feature type="transmembrane region" description="Helical" evidence="1">
    <location>
        <begin position="232"/>
        <end position="250"/>
    </location>
</feature>
<evidence type="ECO:0008006" key="3">
    <source>
        <dbReference type="Google" id="ProtNLM"/>
    </source>
</evidence>
<sequence length="285" mass="30751">MTLVKLGFLMVLSGLAPFGLGVLLARSSGYALKTPVLILGTTAIAALTLAGLASRALYAPGEGRWPLPAEGPCKSWRLLAYISLALAGAVGVLLQTVWCTGDLTIPLGVLGILGGYFSFAPPLAWQRRGLGEAFGSLCFGLGAVFAGYYLQSSNLVTEILVLGVPLTLAAFNFFFMLGFPPAGQKSWSRPFGLAERLGPVGAALLYTVINILTVVCLVFCLLFPASRLWPHHLLWSLILLALVGQEMVKRRAYYHEARLRQLCWLSLALWWGMNLVFALILGVRL</sequence>
<protein>
    <recommendedName>
        <fullName evidence="3">Prenyltransferase</fullName>
    </recommendedName>
</protein>
<keyword evidence="1" id="KW-0812">Transmembrane</keyword>